<evidence type="ECO:0000313" key="3">
    <source>
        <dbReference type="Proteomes" id="UP001152049"/>
    </source>
</evidence>
<feature type="region of interest" description="Disordered" evidence="1">
    <location>
        <begin position="145"/>
        <end position="301"/>
    </location>
</feature>
<feature type="compositionally biased region" description="Polar residues" evidence="1">
    <location>
        <begin position="185"/>
        <end position="202"/>
    </location>
</feature>
<dbReference type="AlphaFoldDB" id="A0A9W8S301"/>
<feature type="region of interest" description="Disordered" evidence="1">
    <location>
        <begin position="28"/>
        <end position="133"/>
    </location>
</feature>
<feature type="compositionally biased region" description="Low complexity" evidence="1">
    <location>
        <begin position="159"/>
        <end position="176"/>
    </location>
</feature>
<keyword evidence="3" id="KW-1185">Reference proteome</keyword>
<proteinExistence type="predicted"/>
<evidence type="ECO:0000313" key="2">
    <source>
        <dbReference type="EMBL" id="KAJ4264869.1"/>
    </source>
</evidence>
<comment type="caution">
    <text evidence="2">The sequence shown here is derived from an EMBL/GenBank/DDBJ whole genome shotgun (WGS) entry which is preliminary data.</text>
</comment>
<accession>A0A9W8S301</accession>
<protein>
    <submittedName>
        <fullName evidence="2">Uncharacterized protein</fullName>
    </submittedName>
</protein>
<organism evidence="2 3">
    <name type="scientific">Fusarium torreyae</name>
    <dbReference type="NCBI Taxonomy" id="1237075"/>
    <lineage>
        <taxon>Eukaryota</taxon>
        <taxon>Fungi</taxon>
        <taxon>Dikarya</taxon>
        <taxon>Ascomycota</taxon>
        <taxon>Pezizomycotina</taxon>
        <taxon>Sordariomycetes</taxon>
        <taxon>Hypocreomycetidae</taxon>
        <taxon>Hypocreales</taxon>
        <taxon>Nectriaceae</taxon>
        <taxon>Fusarium</taxon>
    </lineage>
</organism>
<feature type="compositionally biased region" description="Polar residues" evidence="1">
    <location>
        <begin position="146"/>
        <end position="158"/>
    </location>
</feature>
<feature type="compositionally biased region" description="Polar residues" evidence="1">
    <location>
        <begin position="209"/>
        <end position="230"/>
    </location>
</feature>
<gene>
    <name evidence="2" type="ORF">NW762_005112</name>
</gene>
<feature type="compositionally biased region" description="Polar residues" evidence="1">
    <location>
        <begin position="57"/>
        <end position="75"/>
    </location>
</feature>
<feature type="compositionally biased region" description="Low complexity" evidence="1">
    <location>
        <begin position="79"/>
        <end position="89"/>
    </location>
</feature>
<name>A0A9W8S301_9HYPO</name>
<dbReference type="Proteomes" id="UP001152049">
    <property type="component" value="Unassembled WGS sequence"/>
</dbReference>
<dbReference type="OrthoDB" id="6270329at2759"/>
<feature type="compositionally biased region" description="Pro residues" evidence="1">
    <location>
        <begin position="90"/>
        <end position="108"/>
    </location>
</feature>
<dbReference type="EMBL" id="JAOQAZ010000007">
    <property type="protein sequence ID" value="KAJ4264869.1"/>
    <property type="molecule type" value="Genomic_DNA"/>
</dbReference>
<feature type="compositionally biased region" description="Polar residues" evidence="1">
    <location>
        <begin position="278"/>
        <end position="294"/>
    </location>
</feature>
<evidence type="ECO:0000256" key="1">
    <source>
        <dbReference type="SAM" id="MobiDB-lite"/>
    </source>
</evidence>
<reference evidence="2" key="1">
    <citation type="submission" date="2022-09" db="EMBL/GenBank/DDBJ databases">
        <title>Fusarium specimens isolated from Avocado Roots.</title>
        <authorList>
            <person name="Stajich J."/>
            <person name="Roper C."/>
            <person name="Heimlech-Rivalta G."/>
        </authorList>
    </citation>
    <scope>NUCLEOTIDE SEQUENCE</scope>
    <source>
        <strain evidence="2">CF00136</strain>
    </source>
</reference>
<sequence>MSTRLVSPPALTGDVDVGRSNSLHLHAHSQRPIDLGLVVDGDGDGGGGGGADGQHIRPTTSSSPPLIPNSNTQTRRIYRSSSPTTTQQPRPSPTPPPFSNLQTPPPRRGPSRLPSFDFVWPDQDNEQEDPLNNIDDHFLSDFVNGDFSSPSTYPSFTDSNSRQSQTQSVSQPSTLQASTPHPRAFTNSATNAPRDPSTNCISNVLGPERTTSQLSSSTNTAGESQSTLRTFDSFDEHDSFDSPASSFDDAMPPALRRTTTAAAARTGSVQTSKRRRTSTTVAPLSTRPPSRQKPTPTPKKDMEVEELFGSSPLPHSLVDLETTSDLPTIDLTETNEVLEDAKKSEKDDRIKLAAFQCVICMDDCSNLTVTHCGE</sequence>
<feature type="compositionally biased region" description="Low complexity" evidence="1">
    <location>
        <begin position="241"/>
        <end position="266"/>
    </location>
</feature>